<evidence type="ECO:0000256" key="1">
    <source>
        <dbReference type="ARBA" id="ARBA00004123"/>
    </source>
</evidence>
<evidence type="ECO:0000256" key="12">
    <source>
        <dbReference type="ARBA" id="ARBA00023054"/>
    </source>
</evidence>
<dbReference type="VEuPathDB" id="FungiDB:CJJ07_000278"/>
<dbReference type="GO" id="GO:0072686">
    <property type="term" value="C:mitotic spindle"/>
    <property type="evidence" value="ECO:0007669"/>
    <property type="project" value="InterPro"/>
</dbReference>
<dbReference type="PANTHER" id="PTHR28216">
    <property type="entry name" value="DASH COMPLEX SUBUNIT DUO1"/>
    <property type="match status" value="1"/>
</dbReference>
<dbReference type="VEuPathDB" id="FungiDB:QG37_01417"/>
<accession>A0A0L0P5L8</accession>
<keyword evidence="14" id="KW-0539">Nucleus</keyword>
<evidence type="ECO:0000313" key="21">
    <source>
        <dbReference type="EMBL" id="KNE01584.1"/>
    </source>
</evidence>
<dbReference type="VEuPathDB" id="FungiDB:CJJ09_004152"/>
<evidence type="ECO:0000256" key="19">
    <source>
        <dbReference type="SAM" id="Coils"/>
    </source>
</evidence>
<dbReference type="VEuPathDB" id="FungiDB:CJI97_005285"/>
<keyword evidence="8" id="KW-0493">Microtubule</keyword>
<dbReference type="VEuPathDB" id="FungiDB:B9J08_005202"/>
<feature type="region of interest" description="Disordered" evidence="20">
    <location>
        <begin position="107"/>
        <end position="128"/>
    </location>
</feature>
<proteinExistence type="inferred from homology"/>
<evidence type="ECO:0000256" key="17">
    <source>
        <dbReference type="ARBA" id="ARBA00044152"/>
    </source>
</evidence>
<name>A0A0L0P5L8_CANAR</name>
<evidence type="ECO:0000256" key="14">
    <source>
        <dbReference type="ARBA" id="ARBA00023242"/>
    </source>
</evidence>
<evidence type="ECO:0000256" key="5">
    <source>
        <dbReference type="ARBA" id="ARBA00022454"/>
    </source>
</evidence>
<evidence type="ECO:0000256" key="2">
    <source>
        <dbReference type="ARBA" id="ARBA00004186"/>
    </source>
</evidence>
<dbReference type="VEuPathDB" id="FungiDB:CJI96_0003991"/>
<keyword evidence="13" id="KW-0206">Cytoskeleton</keyword>
<evidence type="ECO:0000256" key="10">
    <source>
        <dbReference type="ARBA" id="ARBA00022829"/>
    </source>
</evidence>
<keyword evidence="6" id="KW-0963">Cytoplasm</keyword>
<evidence type="ECO:0000256" key="8">
    <source>
        <dbReference type="ARBA" id="ARBA00022701"/>
    </source>
</evidence>
<evidence type="ECO:0000256" key="13">
    <source>
        <dbReference type="ARBA" id="ARBA00023212"/>
    </source>
</evidence>
<dbReference type="Pfam" id="PF08651">
    <property type="entry name" value="DASH_Duo1"/>
    <property type="match status" value="1"/>
</dbReference>
<evidence type="ECO:0000256" key="7">
    <source>
        <dbReference type="ARBA" id="ARBA00022618"/>
    </source>
</evidence>
<dbReference type="GO" id="GO:0042729">
    <property type="term" value="C:DASH complex"/>
    <property type="evidence" value="ECO:0007669"/>
    <property type="project" value="InterPro"/>
</dbReference>
<evidence type="ECO:0000256" key="15">
    <source>
        <dbReference type="ARBA" id="ARBA00023306"/>
    </source>
</evidence>
<dbReference type="GO" id="GO:0000278">
    <property type="term" value="P:mitotic cell cycle"/>
    <property type="evidence" value="ECO:0007669"/>
    <property type="project" value="InterPro"/>
</dbReference>
<evidence type="ECO:0000256" key="6">
    <source>
        <dbReference type="ARBA" id="ARBA00022490"/>
    </source>
</evidence>
<dbReference type="GO" id="GO:0005874">
    <property type="term" value="C:microtubule"/>
    <property type="evidence" value="ECO:0007669"/>
    <property type="project" value="UniProtKB-KW"/>
</dbReference>
<keyword evidence="7" id="KW-0132">Cell division</keyword>
<gene>
    <name evidence="21" type="ORF">QG37_01417</name>
</gene>
<keyword evidence="16" id="KW-0137">Centromere</keyword>
<comment type="caution">
    <text evidence="21">The sequence shown here is derived from an EMBL/GenBank/DDBJ whole genome shotgun (WGS) entry which is preliminary data.</text>
</comment>
<keyword evidence="5" id="KW-0158">Chromosome</keyword>
<keyword evidence="12 19" id="KW-0175">Coiled coil</keyword>
<sequence>MSRQLALEKELLQVKSLNKTIDALTETVVSAKKNIAKTKSTTDSAGALLEDWIKILNQTSFARNALQDSRWKGPIEDNEDEGDEVLVQVDQLTSELEALEEQNRKLQAQLDSYKRPDSLERSRKRQKT</sequence>
<dbReference type="GO" id="GO:0051301">
    <property type="term" value="P:cell division"/>
    <property type="evidence" value="ECO:0007669"/>
    <property type="project" value="UniProtKB-KW"/>
</dbReference>
<keyword evidence="11" id="KW-0995">Kinetochore</keyword>
<dbReference type="InterPro" id="IPR013960">
    <property type="entry name" value="DASH_Duo1"/>
</dbReference>
<keyword evidence="10" id="KW-0159">Chromosome partition</keyword>
<evidence type="ECO:0000256" key="11">
    <source>
        <dbReference type="ARBA" id="ARBA00022838"/>
    </source>
</evidence>
<dbReference type="PANTHER" id="PTHR28216:SF1">
    <property type="entry name" value="DASH COMPLEX SUBUNIT DUO1"/>
    <property type="match status" value="1"/>
</dbReference>
<keyword evidence="9" id="KW-0498">Mitosis</keyword>
<dbReference type="GO" id="GO:0007059">
    <property type="term" value="P:chromosome segregation"/>
    <property type="evidence" value="ECO:0007669"/>
    <property type="project" value="UniProtKB-KW"/>
</dbReference>
<comment type="similarity">
    <text evidence="4">Belongs to the DASH complex DUO1 family.</text>
</comment>
<evidence type="ECO:0000256" key="9">
    <source>
        <dbReference type="ARBA" id="ARBA00022776"/>
    </source>
</evidence>
<feature type="compositionally biased region" description="Basic and acidic residues" evidence="20">
    <location>
        <begin position="112"/>
        <end position="121"/>
    </location>
</feature>
<evidence type="ECO:0000256" key="18">
    <source>
        <dbReference type="ARBA" id="ARBA00044358"/>
    </source>
</evidence>
<evidence type="ECO:0000256" key="20">
    <source>
        <dbReference type="SAM" id="MobiDB-lite"/>
    </source>
</evidence>
<evidence type="ECO:0000256" key="3">
    <source>
        <dbReference type="ARBA" id="ARBA00004629"/>
    </source>
</evidence>
<dbReference type="Proteomes" id="UP000037122">
    <property type="component" value="Unassembled WGS sequence"/>
</dbReference>
<protein>
    <recommendedName>
        <fullName evidence="17">DASH complex subunit DUO1</fullName>
    </recommendedName>
    <alternativeName>
        <fullName evidence="18">Outer kinetochore protein DUO1</fullName>
    </alternativeName>
</protein>
<reference evidence="22" key="1">
    <citation type="journal article" date="2015" name="BMC Genomics">
        <title>Draft genome of a commonly misdiagnosed multidrug resistant pathogen Candida auris.</title>
        <authorList>
            <person name="Chatterjee S."/>
            <person name="Alampalli S.V."/>
            <person name="Nageshan R.K."/>
            <person name="Chettiar S.T."/>
            <person name="Joshi S."/>
            <person name="Tatu U.S."/>
        </authorList>
    </citation>
    <scope>NUCLEOTIDE SEQUENCE [LARGE SCALE GENOMIC DNA]</scope>
    <source>
        <strain evidence="22">6684</strain>
    </source>
</reference>
<feature type="coiled-coil region" evidence="19">
    <location>
        <begin position="7"/>
        <end position="34"/>
    </location>
</feature>
<comment type="subcellular location">
    <subcellularLocation>
        <location evidence="3">Chromosome</location>
        <location evidence="3">Centromere</location>
        <location evidence="3">Kinetochore</location>
    </subcellularLocation>
    <subcellularLocation>
        <location evidence="2">Cytoplasm</location>
        <location evidence="2">Cytoskeleton</location>
        <location evidence="2">Spindle</location>
    </subcellularLocation>
    <subcellularLocation>
        <location evidence="1">Nucleus</location>
    </subcellularLocation>
</comment>
<dbReference type="EMBL" id="LGST01000009">
    <property type="protein sequence ID" value="KNE01584.1"/>
    <property type="molecule type" value="Genomic_DNA"/>
</dbReference>
<dbReference type="AlphaFoldDB" id="A0A0L0P5L8"/>
<evidence type="ECO:0000256" key="4">
    <source>
        <dbReference type="ARBA" id="ARBA00005366"/>
    </source>
</evidence>
<organism evidence="21 22">
    <name type="scientific">Candidozyma auris</name>
    <name type="common">Yeast</name>
    <name type="synonym">Candida auris</name>
    <dbReference type="NCBI Taxonomy" id="498019"/>
    <lineage>
        <taxon>Eukaryota</taxon>
        <taxon>Fungi</taxon>
        <taxon>Dikarya</taxon>
        <taxon>Ascomycota</taxon>
        <taxon>Saccharomycotina</taxon>
        <taxon>Pichiomycetes</taxon>
        <taxon>Metschnikowiaceae</taxon>
        <taxon>Candidozyma</taxon>
    </lineage>
</organism>
<evidence type="ECO:0000313" key="22">
    <source>
        <dbReference type="Proteomes" id="UP000037122"/>
    </source>
</evidence>
<keyword evidence="15" id="KW-0131">Cell cycle</keyword>
<evidence type="ECO:0000256" key="16">
    <source>
        <dbReference type="ARBA" id="ARBA00023328"/>
    </source>
</evidence>